<dbReference type="InterPro" id="IPR011335">
    <property type="entry name" value="Restrct_endonuc-II-like"/>
</dbReference>
<gene>
    <name evidence="3" type="ORF">GCM10023095_21810</name>
</gene>
<proteinExistence type="inferred from homology"/>
<dbReference type="InterPro" id="IPR011856">
    <property type="entry name" value="tRNA_endonuc-like_dom_sf"/>
</dbReference>
<dbReference type="Gene3D" id="3.40.1350.10">
    <property type="match status" value="1"/>
</dbReference>
<evidence type="ECO:0000256" key="1">
    <source>
        <dbReference type="ARBA" id="ARBA00006738"/>
    </source>
</evidence>
<dbReference type="PANTHER" id="PTHR34039">
    <property type="entry name" value="UPF0102 PROTEIN YRAN"/>
    <property type="match status" value="1"/>
</dbReference>
<dbReference type="RefSeq" id="WP_345012967.1">
    <property type="nucleotide sequence ID" value="NZ_BAABFC010000013.1"/>
</dbReference>
<dbReference type="Pfam" id="PF02021">
    <property type="entry name" value="UPF0102"/>
    <property type="match status" value="1"/>
</dbReference>
<evidence type="ECO:0000313" key="4">
    <source>
        <dbReference type="Proteomes" id="UP001501321"/>
    </source>
</evidence>
<dbReference type="EMBL" id="BAABFC010000013">
    <property type="protein sequence ID" value="GAA4500266.1"/>
    <property type="molecule type" value="Genomic_DNA"/>
</dbReference>
<name>A0ABP8QAT0_9GAMM</name>
<reference evidence="4" key="1">
    <citation type="journal article" date="2019" name="Int. J. Syst. Evol. Microbiol.">
        <title>The Global Catalogue of Microorganisms (GCM) 10K type strain sequencing project: providing services to taxonomists for standard genome sequencing and annotation.</title>
        <authorList>
            <consortium name="The Broad Institute Genomics Platform"/>
            <consortium name="The Broad Institute Genome Sequencing Center for Infectious Disease"/>
            <person name="Wu L."/>
            <person name="Ma J."/>
        </authorList>
    </citation>
    <scope>NUCLEOTIDE SEQUENCE [LARGE SCALE GENOMIC DNA]</scope>
    <source>
        <strain evidence="4">JCM 32226</strain>
    </source>
</reference>
<comment type="caution">
    <text evidence="3">The sequence shown here is derived from an EMBL/GenBank/DDBJ whole genome shotgun (WGS) entry which is preliminary data.</text>
</comment>
<comment type="similarity">
    <text evidence="1 2">Belongs to the UPF0102 family.</text>
</comment>
<organism evidence="3 4">
    <name type="scientific">Pseudaeromonas paramecii</name>
    <dbReference type="NCBI Taxonomy" id="2138166"/>
    <lineage>
        <taxon>Bacteria</taxon>
        <taxon>Pseudomonadati</taxon>
        <taxon>Pseudomonadota</taxon>
        <taxon>Gammaproteobacteria</taxon>
        <taxon>Aeromonadales</taxon>
        <taxon>Aeromonadaceae</taxon>
        <taxon>Pseudaeromonas</taxon>
    </lineage>
</organism>
<dbReference type="Proteomes" id="UP001501321">
    <property type="component" value="Unassembled WGS sequence"/>
</dbReference>
<dbReference type="NCBIfam" id="NF009150">
    <property type="entry name" value="PRK12497.1-3"/>
    <property type="match status" value="1"/>
</dbReference>
<dbReference type="PANTHER" id="PTHR34039:SF1">
    <property type="entry name" value="UPF0102 PROTEIN YRAN"/>
    <property type="match status" value="1"/>
</dbReference>
<sequence>MNSNSCPSKGAEYEDKAAQHLLAHGLALVCRNYHCRQGEIDLILRQDKMLVFVEVRYRQNRRHGGALASVTPQKQHKIRLTAQHYLAAQHLNESRQACRFDVVAFEGDEVLWLRNAF</sequence>
<dbReference type="InterPro" id="IPR003509">
    <property type="entry name" value="UPF0102_YraN-like"/>
</dbReference>
<keyword evidence="4" id="KW-1185">Reference proteome</keyword>
<dbReference type="NCBIfam" id="TIGR00252">
    <property type="entry name" value="YraN family protein"/>
    <property type="match status" value="1"/>
</dbReference>
<dbReference type="SUPFAM" id="SSF52980">
    <property type="entry name" value="Restriction endonuclease-like"/>
    <property type="match status" value="1"/>
</dbReference>
<accession>A0ABP8QAT0</accession>
<dbReference type="HAMAP" id="MF_00048">
    <property type="entry name" value="UPF0102"/>
    <property type="match status" value="1"/>
</dbReference>
<evidence type="ECO:0000313" key="3">
    <source>
        <dbReference type="EMBL" id="GAA4500266.1"/>
    </source>
</evidence>
<evidence type="ECO:0000256" key="2">
    <source>
        <dbReference type="HAMAP-Rule" id="MF_00048"/>
    </source>
</evidence>
<protein>
    <recommendedName>
        <fullName evidence="2">UPF0102 protein GCM10023095_21810</fullName>
    </recommendedName>
</protein>